<dbReference type="Pfam" id="PF02701">
    <property type="entry name" value="Zn_ribbon_Dof"/>
    <property type="match status" value="1"/>
</dbReference>
<dbReference type="Proteomes" id="UP001642360">
    <property type="component" value="Unassembled WGS sequence"/>
</dbReference>
<feature type="region of interest" description="Disordered" evidence="10">
    <location>
        <begin position="1"/>
        <end position="45"/>
    </location>
</feature>
<feature type="compositionally biased region" description="Basic and acidic residues" evidence="10">
    <location>
        <begin position="261"/>
        <end position="275"/>
    </location>
</feature>
<feature type="region of interest" description="Disordered" evidence="10">
    <location>
        <begin position="261"/>
        <end position="304"/>
    </location>
</feature>
<reference evidence="12 13" key="1">
    <citation type="submission" date="2024-02" db="EMBL/GenBank/DDBJ databases">
        <authorList>
            <person name="Vignale AGUSTIN F."/>
            <person name="Sosa J E."/>
            <person name="Modenutti C."/>
        </authorList>
    </citation>
    <scope>NUCLEOTIDE SEQUENCE [LARGE SCALE GENOMIC DNA]</scope>
</reference>
<keyword evidence="4 9" id="KW-0805">Transcription regulation</keyword>
<dbReference type="PANTHER" id="PTHR31992">
    <property type="entry name" value="DOF ZINC FINGER PROTEIN DOF1.4-RELATED"/>
    <property type="match status" value="1"/>
</dbReference>
<dbReference type="GO" id="GO:0008270">
    <property type="term" value="F:zinc ion binding"/>
    <property type="evidence" value="ECO:0007669"/>
    <property type="project" value="UniProtKB-KW"/>
</dbReference>
<evidence type="ECO:0000256" key="4">
    <source>
        <dbReference type="ARBA" id="ARBA00023015"/>
    </source>
</evidence>
<dbReference type="AlphaFoldDB" id="A0ABC8S6B5"/>
<keyword evidence="5 8" id="KW-0238">DNA-binding</keyword>
<keyword evidence="6 9" id="KW-0804">Transcription</keyword>
<dbReference type="InterPro" id="IPR003851">
    <property type="entry name" value="Znf_Dof"/>
</dbReference>
<organism evidence="12 13">
    <name type="scientific">Ilex paraguariensis</name>
    <name type="common">yerba mate</name>
    <dbReference type="NCBI Taxonomy" id="185542"/>
    <lineage>
        <taxon>Eukaryota</taxon>
        <taxon>Viridiplantae</taxon>
        <taxon>Streptophyta</taxon>
        <taxon>Embryophyta</taxon>
        <taxon>Tracheophyta</taxon>
        <taxon>Spermatophyta</taxon>
        <taxon>Magnoliopsida</taxon>
        <taxon>eudicotyledons</taxon>
        <taxon>Gunneridae</taxon>
        <taxon>Pentapetalae</taxon>
        <taxon>asterids</taxon>
        <taxon>campanulids</taxon>
        <taxon>Aquifoliales</taxon>
        <taxon>Aquifoliaceae</taxon>
        <taxon>Ilex</taxon>
    </lineage>
</organism>
<evidence type="ECO:0000256" key="6">
    <source>
        <dbReference type="ARBA" id="ARBA00023163"/>
    </source>
</evidence>
<accession>A0ABC8S6B5</accession>
<comment type="caution">
    <text evidence="12">The sequence shown here is derived from an EMBL/GenBank/DDBJ whole genome shotgun (WGS) entry which is preliminary data.</text>
</comment>
<evidence type="ECO:0000313" key="12">
    <source>
        <dbReference type="EMBL" id="CAK9152498.1"/>
    </source>
</evidence>
<keyword evidence="13" id="KW-1185">Reference proteome</keyword>
<gene>
    <name evidence="12" type="ORF">ILEXP_LOCUS20727</name>
</gene>
<evidence type="ECO:0000256" key="1">
    <source>
        <dbReference type="ARBA" id="ARBA00022723"/>
    </source>
</evidence>
<dbReference type="EMBL" id="CAUOFW020002280">
    <property type="protein sequence ID" value="CAK9152498.1"/>
    <property type="molecule type" value="Genomic_DNA"/>
</dbReference>
<comment type="subcellular location">
    <subcellularLocation>
        <location evidence="8 9">Nucleus</location>
    </subcellularLocation>
</comment>
<feature type="compositionally biased region" description="Basic and acidic residues" evidence="10">
    <location>
        <begin position="1"/>
        <end position="14"/>
    </location>
</feature>
<keyword evidence="1 9" id="KW-0479">Metal-binding</keyword>
<sequence length="304" mass="34522">MDLSKKLSSGDHGLDWSQNSVTPEPPKPLPPRRHHHQPPKSEPLKCPRCDSTNTKFCYFNNYNHSQPRYFCKACKRYWTKGGTLRNVPVGGGRKNKRLKTSHAAAATATNRGSPIQLGGHKNMSDILYQALIPPQSSLQHDTINAFNGKTFIGSQNQNLKFSISNLSSFDANPSSVSTTFRSMNEYDFTEKLETMEDSTITTTTMFSSSSNFVSQPWHILDTSSVMEVDLLRGQKSDRVDVTLAPQEMELMDNVLPAKYEEAREEEKLRSQREDFSDMVAEIANKRKRKMQEKDGKSKKKDFKF</sequence>
<evidence type="ECO:0000256" key="10">
    <source>
        <dbReference type="SAM" id="MobiDB-lite"/>
    </source>
</evidence>
<protein>
    <recommendedName>
        <fullName evidence="9">Dof zinc finger protein</fullName>
    </recommendedName>
</protein>
<evidence type="ECO:0000313" key="13">
    <source>
        <dbReference type="Proteomes" id="UP001642360"/>
    </source>
</evidence>
<dbReference type="PROSITE" id="PS50884">
    <property type="entry name" value="ZF_DOF_2"/>
    <property type="match status" value="1"/>
</dbReference>
<dbReference type="PROSITE" id="PS01361">
    <property type="entry name" value="ZF_DOF_1"/>
    <property type="match status" value="1"/>
</dbReference>
<feature type="domain" description="Dof-type" evidence="11">
    <location>
        <begin position="44"/>
        <end position="98"/>
    </location>
</feature>
<comment type="function">
    <text evidence="9">Transcription factor that binds specifically to a 5'-AA[AG]G-3' consensus core sequence.</text>
</comment>
<dbReference type="PANTHER" id="PTHR31992:SF97">
    <property type="entry name" value="DOF ZINC FINGER PROTEIN"/>
    <property type="match status" value="1"/>
</dbReference>
<keyword evidence="7 8" id="KW-0539">Nucleus</keyword>
<feature type="compositionally biased region" description="Basic residues" evidence="10">
    <location>
        <begin position="285"/>
        <end position="304"/>
    </location>
</feature>
<evidence type="ECO:0000256" key="7">
    <source>
        <dbReference type="ARBA" id="ARBA00023242"/>
    </source>
</evidence>
<keyword evidence="2 8" id="KW-0863">Zinc-finger</keyword>
<proteinExistence type="predicted"/>
<evidence type="ECO:0000256" key="2">
    <source>
        <dbReference type="ARBA" id="ARBA00022771"/>
    </source>
</evidence>
<keyword evidence="3 9" id="KW-0862">Zinc</keyword>
<evidence type="ECO:0000259" key="11">
    <source>
        <dbReference type="PROSITE" id="PS50884"/>
    </source>
</evidence>
<dbReference type="GO" id="GO:0005634">
    <property type="term" value="C:nucleus"/>
    <property type="evidence" value="ECO:0007669"/>
    <property type="project" value="UniProtKB-SubCell"/>
</dbReference>
<evidence type="ECO:0000256" key="5">
    <source>
        <dbReference type="ARBA" id="ARBA00023125"/>
    </source>
</evidence>
<dbReference type="GO" id="GO:0003700">
    <property type="term" value="F:DNA-binding transcription factor activity"/>
    <property type="evidence" value="ECO:0007669"/>
    <property type="project" value="UniProtKB-UniRule"/>
</dbReference>
<evidence type="ECO:0000256" key="3">
    <source>
        <dbReference type="ARBA" id="ARBA00022833"/>
    </source>
</evidence>
<dbReference type="InterPro" id="IPR045174">
    <property type="entry name" value="Dof"/>
</dbReference>
<name>A0ABC8S6B5_9AQUA</name>
<dbReference type="GO" id="GO:0003677">
    <property type="term" value="F:DNA binding"/>
    <property type="evidence" value="ECO:0007669"/>
    <property type="project" value="UniProtKB-UniRule"/>
</dbReference>
<evidence type="ECO:0000256" key="8">
    <source>
        <dbReference type="PROSITE-ProRule" id="PRU00071"/>
    </source>
</evidence>
<evidence type="ECO:0000256" key="9">
    <source>
        <dbReference type="RuleBase" id="RU369094"/>
    </source>
</evidence>